<evidence type="ECO:0000256" key="5">
    <source>
        <dbReference type="HAMAP-Rule" id="MF_00445"/>
    </source>
</evidence>
<evidence type="ECO:0000256" key="4">
    <source>
        <dbReference type="ARBA" id="ARBA00023136"/>
    </source>
</evidence>
<feature type="transmembrane region" description="Helical" evidence="5">
    <location>
        <begin position="294"/>
        <end position="313"/>
    </location>
</feature>
<comment type="subcellular location">
    <subcellularLocation>
        <location evidence="5">Cell membrane</location>
        <topology evidence="5">Multi-pass membrane protein</topology>
    </subcellularLocation>
    <subcellularLocation>
        <location evidence="1">Endomembrane system</location>
        <topology evidence="1">Multi-pass membrane protein</topology>
    </subcellularLocation>
    <subcellularLocation>
        <location evidence="6">Membrane</location>
        <topology evidence="6">Multi-pass membrane protein</topology>
    </subcellularLocation>
</comment>
<feature type="transmembrane region" description="Helical" evidence="5">
    <location>
        <begin position="401"/>
        <end position="422"/>
    </location>
</feature>
<keyword evidence="5" id="KW-0830">Ubiquinone</keyword>
<evidence type="ECO:0000256" key="6">
    <source>
        <dbReference type="RuleBase" id="RU000320"/>
    </source>
</evidence>
<proteinExistence type="inferred from homology"/>
<keyword evidence="5" id="KW-0874">Quinone</keyword>
<sequence>MTLTLTHLVALLPLILVCVTAIVVMLGIAWRRHHSGTAFATVVGLNLALFSLLIVWQVAPLETPLLAVDGLAMFAAVLILVSSLACATLAHAYLEHYQGPREEFYLLLLCAAAGGLVLSASQHLATLFFGLELLSMPLYGMLAYTFHERRSLEAGIKYLVLSAGGTAFLLFGMALLYAQTGRLDLAGLSAGLVQGAGAWGVAGAGLMLVGLGFKLSVVPFHLWTPDVYEGGPGPAAMFLASASKVAVFVVLLRLVLSAPAFQDAWLHDVLAALALLTMLVGNLLALTQSNLKRLLGYSSIAHFGYLLVALVVSDGLAAETGAVYLITYLITTLGAFGVVTLLSSPYGGSDAAGLHHYRGLFWRRPYLTAVLTVTMLSLAGIPFTAGFIGKFYIIALGVEAGRWWLVGGIVVGSAIGLYYYLRVMVTLYLVEPGMQSRDAPHDWGIRAGGVVVLGLALLVVLLGIYPAPMIDWVRAMGTLTS</sequence>
<dbReference type="NCBIfam" id="NF004439">
    <property type="entry name" value="PRK05777.1-1"/>
    <property type="match status" value="1"/>
</dbReference>
<dbReference type="RefSeq" id="WP_019019125.1">
    <property type="nucleotide sequence ID" value="NZ_BMXD01000006.1"/>
</dbReference>
<gene>
    <name evidence="5 8" type="primary">nuoN</name>
    <name evidence="8" type="ORF">ACFOEI_02680</name>
</gene>
<dbReference type="PANTHER" id="PTHR22773">
    <property type="entry name" value="NADH DEHYDROGENASE"/>
    <property type="match status" value="1"/>
</dbReference>
<feature type="domain" description="NADH:quinone oxidoreductase/Mrp antiporter transmembrane" evidence="7">
    <location>
        <begin position="121"/>
        <end position="415"/>
    </location>
</feature>
<keyword evidence="5" id="KW-0813">Transport</keyword>
<evidence type="ECO:0000313" key="9">
    <source>
        <dbReference type="Proteomes" id="UP001595640"/>
    </source>
</evidence>
<keyword evidence="5" id="KW-0520">NAD</keyword>
<dbReference type="EMBL" id="JBHRUH010000004">
    <property type="protein sequence ID" value="MFC3290976.1"/>
    <property type="molecule type" value="Genomic_DNA"/>
</dbReference>
<evidence type="ECO:0000259" key="7">
    <source>
        <dbReference type="Pfam" id="PF00361"/>
    </source>
</evidence>
<comment type="subunit">
    <text evidence="5">NDH-1 is composed of 14 different subunits. Subunits NuoA, H, J, K, L, M, N constitute the membrane sector of the complex.</text>
</comment>
<keyword evidence="5" id="KW-1003">Cell membrane</keyword>
<feature type="transmembrane region" description="Helical" evidence="5">
    <location>
        <begin position="6"/>
        <end position="30"/>
    </location>
</feature>
<comment type="caution">
    <text evidence="8">The sequence shown here is derived from an EMBL/GenBank/DDBJ whole genome shotgun (WGS) entry which is preliminary data.</text>
</comment>
<feature type="transmembrane region" description="Helical" evidence="5">
    <location>
        <begin position="325"/>
        <end position="346"/>
    </location>
</feature>
<comment type="similarity">
    <text evidence="5">Belongs to the complex I subunit 2 family.</text>
</comment>
<dbReference type="NCBIfam" id="TIGR01770">
    <property type="entry name" value="NDH_I_N"/>
    <property type="match status" value="1"/>
</dbReference>
<keyword evidence="3 5" id="KW-1133">Transmembrane helix</keyword>
<feature type="transmembrane region" description="Helical" evidence="5">
    <location>
        <begin position="235"/>
        <end position="258"/>
    </location>
</feature>
<evidence type="ECO:0000313" key="8">
    <source>
        <dbReference type="EMBL" id="MFC3290976.1"/>
    </source>
</evidence>
<dbReference type="Proteomes" id="UP001595640">
    <property type="component" value="Unassembled WGS sequence"/>
</dbReference>
<evidence type="ECO:0000256" key="2">
    <source>
        <dbReference type="ARBA" id="ARBA00022692"/>
    </source>
</evidence>
<feature type="transmembrane region" description="Helical" evidence="5">
    <location>
        <begin position="104"/>
        <end position="121"/>
    </location>
</feature>
<accession>A0ABV7LWJ7</accession>
<feature type="transmembrane region" description="Helical" evidence="5">
    <location>
        <begin position="127"/>
        <end position="146"/>
    </location>
</feature>
<keyword evidence="5" id="KW-1278">Translocase</keyword>
<feature type="transmembrane region" description="Helical" evidence="5">
    <location>
        <begin position="198"/>
        <end position="223"/>
    </location>
</feature>
<dbReference type="EC" id="7.1.1.-" evidence="5"/>
<feature type="transmembrane region" description="Helical" evidence="5">
    <location>
        <begin position="443"/>
        <end position="465"/>
    </location>
</feature>
<protein>
    <recommendedName>
        <fullName evidence="5">NADH-quinone oxidoreductase subunit N</fullName>
        <ecNumber evidence="5">7.1.1.-</ecNumber>
    </recommendedName>
    <alternativeName>
        <fullName evidence="5">NADH dehydrogenase I subunit N</fullName>
    </alternativeName>
    <alternativeName>
        <fullName evidence="5">NDH-1 subunit N</fullName>
    </alternativeName>
</protein>
<reference evidence="9" key="1">
    <citation type="journal article" date="2019" name="Int. J. Syst. Evol. Microbiol.">
        <title>The Global Catalogue of Microorganisms (GCM) 10K type strain sequencing project: providing services to taxonomists for standard genome sequencing and annotation.</title>
        <authorList>
            <consortium name="The Broad Institute Genomics Platform"/>
            <consortium name="The Broad Institute Genome Sequencing Center for Infectious Disease"/>
            <person name="Wu L."/>
            <person name="Ma J."/>
        </authorList>
    </citation>
    <scope>NUCLEOTIDE SEQUENCE [LARGE SCALE GENOMIC DNA]</scope>
    <source>
        <strain evidence="9">KCTC 12847</strain>
    </source>
</reference>
<evidence type="ECO:0000256" key="3">
    <source>
        <dbReference type="ARBA" id="ARBA00022989"/>
    </source>
</evidence>
<feature type="transmembrane region" description="Helical" evidence="5">
    <location>
        <begin position="37"/>
        <end position="59"/>
    </location>
</feature>
<keyword evidence="9" id="KW-1185">Reference proteome</keyword>
<name>A0ABV7LWJ7_9GAMM</name>
<dbReference type="Pfam" id="PF00361">
    <property type="entry name" value="Proton_antipo_M"/>
    <property type="match status" value="1"/>
</dbReference>
<dbReference type="HAMAP" id="MF_00445">
    <property type="entry name" value="NDH1_NuoN_1"/>
    <property type="match status" value="1"/>
</dbReference>
<comment type="function">
    <text evidence="5">NDH-1 shuttles electrons from NADH, via FMN and iron-sulfur (Fe-S) centers, to quinones in the respiratory chain. The immediate electron acceptor for the enzyme in this species is believed to be ubiquinone. Couples the redox reaction to proton translocation (for every two electrons transferred, four hydrogen ions are translocated across the cytoplasmic membrane), and thus conserves the redox energy in a proton gradient.</text>
</comment>
<feature type="transmembrane region" description="Helical" evidence="5">
    <location>
        <begin position="366"/>
        <end position="395"/>
    </location>
</feature>
<keyword evidence="4 5" id="KW-0472">Membrane</keyword>
<keyword evidence="2 5" id="KW-0812">Transmembrane</keyword>
<feature type="transmembrane region" description="Helical" evidence="5">
    <location>
        <begin position="71"/>
        <end position="92"/>
    </location>
</feature>
<dbReference type="InterPro" id="IPR001750">
    <property type="entry name" value="ND/Mrp_TM"/>
</dbReference>
<feature type="transmembrane region" description="Helical" evidence="5">
    <location>
        <begin position="264"/>
        <end position="287"/>
    </location>
</feature>
<organism evidence="8 9">
    <name type="scientific">Modicisalibacter luteus</name>
    <dbReference type="NCBI Taxonomy" id="453962"/>
    <lineage>
        <taxon>Bacteria</taxon>
        <taxon>Pseudomonadati</taxon>
        <taxon>Pseudomonadota</taxon>
        <taxon>Gammaproteobacteria</taxon>
        <taxon>Oceanospirillales</taxon>
        <taxon>Halomonadaceae</taxon>
        <taxon>Modicisalibacter</taxon>
    </lineage>
</organism>
<dbReference type="InterPro" id="IPR010096">
    <property type="entry name" value="NADH-Q_OxRdtase_suN/2"/>
</dbReference>
<comment type="catalytic activity">
    <reaction evidence="5">
        <text>a quinone + NADH + 5 H(+)(in) = a quinol + NAD(+) + 4 H(+)(out)</text>
        <dbReference type="Rhea" id="RHEA:57888"/>
        <dbReference type="ChEBI" id="CHEBI:15378"/>
        <dbReference type="ChEBI" id="CHEBI:24646"/>
        <dbReference type="ChEBI" id="CHEBI:57540"/>
        <dbReference type="ChEBI" id="CHEBI:57945"/>
        <dbReference type="ChEBI" id="CHEBI:132124"/>
    </reaction>
</comment>
<evidence type="ECO:0000256" key="1">
    <source>
        <dbReference type="ARBA" id="ARBA00004127"/>
    </source>
</evidence>
<feature type="transmembrane region" description="Helical" evidence="5">
    <location>
        <begin position="158"/>
        <end position="178"/>
    </location>
</feature>